<sequence>MNKPAMFSRESEMTRIVDDWLNSQGFFTKLEFVFPWGICDVVACEVNRTHVLRRIRRGQKASIGSHSNVLLLSMIPYEGQPIGITISDLEDTLQWSRNELEQRIQFLRRRRFVDESPAGEFKSRVGWCPIHRRLMAIELKLKDISGALIQARSNQGVTRDSFVAFPESVANRIVNGKRKREFADSGVGVISVNDSSCEFLLNANGPLDRISATQELHAVEKFWTRAKQEQQ</sequence>
<dbReference type="Proteomes" id="UP000317243">
    <property type="component" value="Unassembled WGS sequence"/>
</dbReference>
<reference evidence="1 2" key="1">
    <citation type="submission" date="2019-02" db="EMBL/GenBank/DDBJ databases">
        <title>Deep-cultivation of Planctomycetes and their phenomic and genomic characterization uncovers novel biology.</title>
        <authorList>
            <person name="Wiegand S."/>
            <person name="Jogler M."/>
            <person name="Boedeker C."/>
            <person name="Pinto D."/>
            <person name="Vollmers J."/>
            <person name="Rivas-Marin E."/>
            <person name="Kohn T."/>
            <person name="Peeters S.H."/>
            <person name="Heuer A."/>
            <person name="Rast P."/>
            <person name="Oberbeckmann S."/>
            <person name="Bunk B."/>
            <person name="Jeske O."/>
            <person name="Meyerdierks A."/>
            <person name="Storesund J.E."/>
            <person name="Kallscheuer N."/>
            <person name="Luecker S."/>
            <person name="Lage O.M."/>
            <person name="Pohl T."/>
            <person name="Merkel B.J."/>
            <person name="Hornburger P."/>
            <person name="Mueller R.-W."/>
            <person name="Bruemmer F."/>
            <person name="Labrenz M."/>
            <person name="Spormann A.M."/>
            <person name="Op Den Camp H."/>
            <person name="Overmann J."/>
            <person name="Amann R."/>
            <person name="Jetten M.S.M."/>
            <person name="Mascher T."/>
            <person name="Medema M.H."/>
            <person name="Devos D.P."/>
            <person name="Kaster A.-K."/>
            <person name="Ovreas L."/>
            <person name="Rohde M."/>
            <person name="Galperin M.Y."/>
            <person name="Jogler C."/>
        </authorList>
    </citation>
    <scope>NUCLEOTIDE SEQUENCE [LARGE SCALE GENOMIC DNA]</scope>
    <source>
        <strain evidence="1 2">KOR42</strain>
    </source>
</reference>
<dbReference type="AlphaFoldDB" id="A0A5C5X8F3"/>
<evidence type="ECO:0000313" key="1">
    <source>
        <dbReference type="EMBL" id="TWT58999.1"/>
    </source>
</evidence>
<comment type="caution">
    <text evidence="1">The sequence shown here is derived from an EMBL/GenBank/DDBJ whole genome shotgun (WGS) entry which is preliminary data.</text>
</comment>
<dbReference type="EMBL" id="SIHI01000001">
    <property type="protein sequence ID" value="TWT58999.1"/>
    <property type="molecule type" value="Genomic_DNA"/>
</dbReference>
<accession>A0A5C5X8F3</accession>
<gene>
    <name evidence="1" type="ORF">KOR42_23860</name>
</gene>
<proteinExistence type="predicted"/>
<name>A0A5C5X8F3_9PLAN</name>
<keyword evidence="2" id="KW-1185">Reference proteome</keyword>
<protein>
    <submittedName>
        <fullName evidence="1">Uncharacterized protein</fullName>
    </submittedName>
</protein>
<organism evidence="1 2">
    <name type="scientific">Thalassoglobus neptunius</name>
    <dbReference type="NCBI Taxonomy" id="1938619"/>
    <lineage>
        <taxon>Bacteria</taxon>
        <taxon>Pseudomonadati</taxon>
        <taxon>Planctomycetota</taxon>
        <taxon>Planctomycetia</taxon>
        <taxon>Planctomycetales</taxon>
        <taxon>Planctomycetaceae</taxon>
        <taxon>Thalassoglobus</taxon>
    </lineage>
</organism>
<evidence type="ECO:0000313" key="2">
    <source>
        <dbReference type="Proteomes" id="UP000317243"/>
    </source>
</evidence>